<organism evidence="2 3">
    <name type="scientific">Neolewinella aurantiaca</name>
    <dbReference type="NCBI Taxonomy" id="2602767"/>
    <lineage>
        <taxon>Bacteria</taxon>
        <taxon>Pseudomonadati</taxon>
        <taxon>Bacteroidota</taxon>
        <taxon>Saprospiria</taxon>
        <taxon>Saprospirales</taxon>
        <taxon>Lewinellaceae</taxon>
        <taxon>Neolewinella</taxon>
    </lineage>
</organism>
<protein>
    <submittedName>
        <fullName evidence="2">Uncharacterized protein</fullName>
    </submittedName>
</protein>
<feature type="compositionally biased region" description="Basic and acidic residues" evidence="1">
    <location>
        <begin position="190"/>
        <end position="207"/>
    </location>
</feature>
<gene>
    <name evidence="2" type="ORF">FUA23_00095</name>
</gene>
<feature type="compositionally biased region" description="Basic and acidic residues" evidence="1">
    <location>
        <begin position="165"/>
        <end position="182"/>
    </location>
</feature>
<dbReference type="EMBL" id="VOXD01000001">
    <property type="protein sequence ID" value="TXF91620.1"/>
    <property type="molecule type" value="Genomic_DNA"/>
</dbReference>
<dbReference type="RefSeq" id="WP_147928661.1">
    <property type="nucleotide sequence ID" value="NZ_VOXD01000001.1"/>
</dbReference>
<dbReference type="AlphaFoldDB" id="A0A5C7FLN8"/>
<feature type="region of interest" description="Disordered" evidence="1">
    <location>
        <begin position="165"/>
        <end position="207"/>
    </location>
</feature>
<proteinExistence type="predicted"/>
<evidence type="ECO:0000313" key="3">
    <source>
        <dbReference type="Proteomes" id="UP000321907"/>
    </source>
</evidence>
<name>A0A5C7FLN8_9BACT</name>
<keyword evidence="3" id="KW-1185">Reference proteome</keyword>
<dbReference type="Proteomes" id="UP000321907">
    <property type="component" value="Unassembled WGS sequence"/>
</dbReference>
<reference evidence="2 3" key="1">
    <citation type="submission" date="2019-08" db="EMBL/GenBank/DDBJ databases">
        <title>Lewinella sp. strain SSH13 Genome sequencing and assembly.</title>
        <authorList>
            <person name="Kim I."/>
        </authorList>
    </citation>
    <scope>NUCLEOTIDE SEQUENCE [LARGE SCALE GENOMIC DNA]</scope>
    <source>
        <strain evidence="2 3">SSH13</strain>
    </source>
</reference>
<evidence type="ECO:0000313" key="2">
    <source>
        <dbReference type="EMBL" id="TXF91620.1"/>
    </source>
</evidence>
<evidence type="ECO:0000256" key="1">
    <source>
        <dbReference type="SAM" id="MobiDB-lite"/>
    </source>
</evidence>
<sequence length="207" mass="23705">MNRLLFVFLLTFPLLITAQSYDASLGLRLGTEIGATAQLRLPVVHKNFVAEGIIHQSLRRNEGSFTLLGKQHQNILSRRLNIFYGAGMHLGWTDEINTKTGEVYGRPFGIDGVLGAEATFAKINVSYDFKPAINFGGDAFPVSIQTAISVRYVIAKRNDIWDKKKERANNKERNQNRREREREKKRKQRIKEGKDPNGWKFWKKDGK</sequence>
<accession>A0A5C7FLN8</accession>
<comment type="caution">
    <text evidence="2">The sequence shown here is derived from an EMBL/GenBank/DDBJ whole genome shotgun (WGS) entry which is preliminary data.</text>
</comment>
<dbReference type="OrthoDB" id="963987at2"/>